<accession>A0A517DW05</accession>
<dbReference type="PANTHER" id="PTHR42730:SF1">
    <property type="entry name" value="2-OXOGLUTARATE SYNTHASE SUBUNIT KORC"/>
    <property type="match status" value="1"/>
</dbReference>
<proteinExistence type="predicted"/>
<sequence length="185" mass="20037">MIKADKIEMRFSGFGGQGVVLASIIYGNALAKEGFNVIQTQAYGIEARGGASSGEVIYSKAIINHLHVTAPDVLLALSQEACDKYVKDVRAGGIVICDSYYIDVLPHRQDIEVYAAPLTEIAINEMGRELFTNTLSLGFINGIMNNVKLENLMAALVDQVGNKSKEENSRALALGYQKAQALLKK</sequence>
<dbReference type="SUPFAM" id="SSF53323">
    <property type="entry name" value="Pyruvate-ferredoxin oxidoreductase, PFOR, domain III"/>
    <property type="match status" value="1"/>
</dbReference>
<keyword evidence="4" id="KW-1185">Reference proteome</keyword>
<dbReference type="InterPro" id="IPR019752">
    <property type="entry name" value="Pyrv/ketoisovalerate_OxRed_cat"/>
</dbReference>
<dbReference type="EMBL" id="CP036259">
    <property type="protein sequence ID" value="QDR81540.1"/>
    <property type="molecule type" value="Genomic_DNA"/>
</dbReference>
<reference evidence="3 4" key="1">
    <citation type="submission" date="2019-02" db="EMBL/GenBank/DDBJ databases">
        <title>Closed genome of Sporomusa termitida DSM 4440.</title>
        <authorList>
            <person name="Poehlein A."/>
            <person name="Daniel R."/>
        </authorList>
    </citation>
    <scope>NUCLEOTIDE SEQUENCE [LARGE SCALE GENOMIC DNA]</scope>
    <source>
        <strain evidence="3 4">DSM 4440</strain>
    </source>
</reference>
<gene>
    <name evidence="3" type="ORF">SPTER_29260</name>
</gene>
<dbReference type="RefSeq" id="WP_144351021.1">
    <property type="nucleotide sequence ID" value="NZ_CP036259.1"/>
</dbReference>
<dbReference type="Proteomes" id="UP000320776">
    <property type="component" value="Chromosome"/>
</dbReference>
<dbReference type="GO" id="GO:0016903">
    <property type="term" value="F:oxidoreductase activity, acting on the aldehyde or oxo group of donors"/>
    <property type="evidence" value="ECO:0007669"/>
    <property type="project" value="InterPro"/>
</dbReference>
<dbReference type="PANTHER" id="PTHR42730">
    <property type="entry name" value="2-OXOGLUTARATE SYNTHASE SUBUNIT KORC"/>
    <property type="match status" value="1"/>
</dbReference>
<dbReference type="Gene3D" id="3.40.920.10">
    <property type="entry name" value="Pyruvate-ferredoxin oxidoreductase, PFOR, domain III"/>
    <property type="match status" value="1"/>
</dbReference>
<dbReference type="InterPro" id="IPR002869">
    <property type="entry name" value="Pyrv_flavodox_OxRed_cen"/>
</dbReference>
<keyword evidence="1" id="KW-0560">Oxidoreductase</keyword>
<dbReference type="AlphaFoldDB" id="A0A517DW05"/>
<dbReference type="KEGG" id="sted:SPTER_29260"/>
<name>A0A517DW05_9FIRM</name>
<feature type="domain" description="Pyruvate/ketoisovalerate oxidoreductase catalytic" evidence="2">
    <location>
        <begin position="15"/>
        <end position="177"/>
    </location>
</feature>
<dbReference type="Pfam" id="PF01558">
    <property type="entry name" value="POR"/>
    <property type="match status" value="1"/>
</dbReference>
<organism evidence="3 4">
    <name type="scientific">Sporomusa termitida</name>
    <dbReference type="NCBI Taxonomy" id="2377"/>
    <lineage>
        <taxon>Bacteria</taxon>
        <taxon>Bacillati</taxon>
        <taxon>Bacillota</taxon>
        <taxon>Negativicutes</taxon>
        <taxon>Selenomonadales</taxon>
        <taxon>Sporomusaceae</taxon>
        <taxon>Sporomusa</taxon>
    </lineage>
</organism>
<evidence type="ECO:0000259" key="2">
    <source>
        <dbReference type="Pfam" id="PF01558"/>
    </source>
</evidence>
<dbReference type="OrthoDB" id="9789125at2"/>
<protein>
    <submittedName>
        <fullName evidence="3">2-oxoacid:acceptor oxidoreductase, alpha subunit</fullName>
    </submittedName>
</protein>
<dbReference type="InterPro" id="IPR052554">
    <property type="entry name" value="2-oxoglutarate_synth_KorC"/>
</dbReference>
<evidence type="ECO:0000256" key="1">
    <source>
        <dbReference type="ARBA" id="ARBA00023002"/>
    </source>
</evidence>
<evidence type="ECO:0000313" key="4">
    <source>
        <dbReference type="Proteomes" id="UP000320776"/>
    </source>
</evidence>
<evidence type="ECO:0000313" key="3">
    <source>
        <dbReference type="EMBL" id="QDR81540.1"/>
    </source>
</evidence>